<name>A0A6P7YW32_9AMPH</name>
<dbReference type="RefSeq" id="XP_030069179.1">
    <property type="nucleotide sequence ID" value="XM_030213319.1"/>
</dbReference>
<sequence length="776" mass="86938">MTECNGRKDAEENTILQGLHQPFGCEEASLWVLPAARHSLRKIQSEQHGKVIGQKHLKVKHRRTKRERDNAKFGKILESRSVETVSRMYTSQPDFLHSVPRPSSRIVHKSTHVSNPVVITQNRLTQHLGIFNREVKSADIERLLSKEMESERNIAGKSTETEKDVGEEVSSVAKASLLKEIVKTSQLQLEKRGSGSSLQTVLDSSLVLENFSQCPSTADLQAEGMEHLQTPPLLSANGKENKPPQRTDPWPLKAPVKELADDLAAELNLYTVFPGRYLLGEAQKVIFLLLLDRHGKVPDVSEFAMRQKLGYSSNPRSLQATSSVEPRTFSEAESKGVSSRNPGESAYRKRRRKQRFPRHFSMSPATTPAHMLTELVAEEPTQKNGLDLFEELKIYGHPGLYFTATAYPEIPAQNATHPRPPVLRRGLPQSTGFTTEGLEEHFPAGMGWVTSSELEKNEEDCKQSQKRIETHQYHVPFLDRDSTAAGSDVLAQGCKLSQNFQAFTFPQQFKCGQVMSPKLCGLEKELQRESLSGKHQGHMAKDSFVFRDIQDVEGTAPDAQTSFDVLKSFWDSDIHKEGTAKVLIPKTSDCSCMNKLIPSQWKTSYRGLCPEQRQFRSTMKLCSEKIYPMHSCPVHVLNSEASAQKYMADKSKYTTKASLNGAAVRACNHELPLPPPCMSVDQTGAQDWLESWEDKLPLARSRLFISQQGHSGKSHCGIEDCVCALKPRSFLKQKPQLPLAFFPPSEALEHTCSPPSCITSYGSSPEAWVFPRMKLY</sequence>
<dbReference type="RefSeq" id="XP_030069178.1">
    <property type="nucleotide sequence ID" value="XM_030213318.1"/>
</dbReference>
<evidence type="ECO:0000313" key="2">
    <source>
        <dbReference type="Proteomes" id="UP000515156"/>
    </source>
</evidence>
<dbReference type="InterPro" id="IPR029355">
    <property type="entry name" value="Pro-rich_19"/>
</dbReference>
<proteinExistence type="predicted"/>
<dbReference type="PANTHER" id="PTHR37346">
    <property type="entry name" value="PROLINE-RICH PROTEIN 19"/>
    <property type="match status" value="1"/>
</dbReference>
<keyword evidence="2" id="KW-1185">Reference proteome</keyword>
<dbReference type="PANTHER" id="PTHR37346:SF1">
    <property type="entry name" value="PROLINE-RICH PROTEIN 19"/>
    <property type="match status" value="1"/>
</dbReference>
<accession>A0A6P7YW32</accession>
<feature type="compositionally biased region" description="Basic residues" evidence="1">
    <location>
        <begin position="348"/>
        <end position="358"/>
    </location>
</feature>
<evidence type="ECO:0000313" key="4">
    <source>
        <dbReference type="RefSeq" id="XP_030069179.1"/>
    </source>
</evidence>
<evidence type="ECO:0000313" key="3">
    <source>
        <dbReference type="RefSeq" id="XP_030069178.1"/>
    </source>
</evidence>
<feature type="region of interest" description="Disordered" evidence="1">
    <location>
        <begin position="313"/>
        <end position="364"/>
    </location>
</feature>
<feature type="compositionally biased region" description="Polar residues" evidence="1">
    <location>
        <begin position="313"/>
        <end position="325"/>
    </location>
</feature>
<dbReference type="KEGG" id="muo:115476748"/>
<dbReference type="OrthoDB" id="9451259at2759"/>
<dbReference type="Proteomes" id="UP000515156">
    <property type="component" value="Chromosome 8"/>
</dbReference>
<protein>
    <submittedName>
        <fullName evidence="3 4">Uncharacterized protein LOC115476748</fullName>
    </submittedName>
</protein>
<dbReference type="AlphaFoldDB" id="A0A6P7YW32"/>
<gene>
    <name evidence="3 4" type="primary">LOC115476748</name>
</gene>
<organism evidence="2 3">
    <name type="scientific">Microcaecilia unicolor</name>
    <dbReference type="NCBI Taxonomy" id="1415580"/>
    <lineage>
        <taxon>Eukaryota</taxon>
        <taxon>Metazoa</taxon>
        <taxon>Chordata</taxon>
        <taxon>Craniata</taxon>
        <taxon>Vertebrata</taxon>
        <taxon>Euteleostomi</taxon>
        <taxon>Amphibia</taxon>
        <taxon>Gymnophiona</taxon>
        <taxon>Siphonopidae</taxon>
        <taxon>Microcaecilia</taxon>
    </lineage>
</organism>
<dbReference type="Pfam" id="PF15455">
    <property type="entry name" value="Pro-rich_19"/>
    <property type="match status" value="1"/>
</dbReference>
<dbReference type="GeneID" id="115476748"/>
<reference evidence="3 4" key="1">
    <citation type="submission" date="2025-04" db="UniProtKB">
        <authorList>
            <consortium name="RefSeq"/>
        </authorList>
    </citation>
    <scope>IDENTIFICATION</scope>
</reference>
<feature type="region of interest" description="Disordered" evidence="1">
    <location>
        <begin position="231"/>
        <end position="251"/>
    </location>
</feature>
<evidence type="ECO:0000256" key="1">
    <source>
        <dbReference type="SAM" id="MobiDB-lite"/>
    </source>
</evidence>